<dbReference type="EMBL" id="LAZR01059196">
    <property type="protein sequence ID" value="KKK68316.1"/>
    <property type="molecule type" value="Genomic_DNA"/>
</dbReference>
<organism evidence="1">
    <name type="scientific">marine sediment metagenome</name>
    <dbReference type="NCBI Taxonomy" id="412755"/>
    <lineage>
        <taxon>unclassified sequences</taxon>
        <taxon>metagenomes</taxon>
        <taxon>ecological metagenomes</taxon>
    </lineage>
</organism>
<reference evidence="1" key="1">
    <citation type="journal article" date="2015" name="Nature">
        <title>Complex archaea that bridge the gap between prokaryotes and eukaryotes.</title>
        <authorList>
            <person name="Spang A."/>
            <person name="Saw J.H."/>
            <person name="Jorgensen S.L."/>
            <person name="Zaremba-Niedzwiedzka K."/>
            <person name="Martijn J."/>
            <person name="Lind A.E."/>
            <person name="van Eijk R."/>
            <person name="Schleper C."/>
            <person name="Guy L."/>
            <person name="Ettema T.J."/>
        </authorList>
    </citation>
    <scope>NUCLEOTIDE SEQUENCE</scope>
</reference>
<gene>
    <name evidence="1" type="ORF">LCGC14_2945300</name>
</gene>
<sequence>MSIISGFLSAGVDDDGEAFDEGDFRRAKDALEGGLVDFLEEHGREDEVTFQEMTPAQQQVTLYMLPPSLDNLFGYGMTWLNELSRVGKDGISPGSYAAEQAFNEDYWPEIKRELQQDSQAIADLEEIGRLLYDTQDWRSIFNQHFLGMWLPFG</sequence>
<name>A0A0F9A800_9ZZZZ</name>
<protein>
    <recommendedName>
        <fullName evidence="2">DUF4375 domain-containing protein</fullName>
    </recommendedName>
</protein>
<proteinExistence type="predicted"/>
<evidence type="ECO:0008006" key="2">
    <source>
        <dbReference type="Google" id="ProtNLM"/>
    </source>
</evidence>
<evidence type="ECO:0000313" key="1">
    <source>
        <dbReference type="EMBL" id="KKK68316.1"/>
    </source>
</evidence>
<accession>A0A0F9A800</accession>
<comment type="caution">
    <text evidence="1">The sequence shown here is derived from an EMBL/GenBank/DDBJ whole genome shotgun (WGS) entry which is preliminary data.</text>
</comment>
<dbReference type="AlphaFoldDB" id="A0A0F9A800"/>